<comment type="caution">
    <text evidence="1">The sequence shown here is derived from an EMBL/GenBank/DDBJ whole genome shotgun (WGS) entry which is preliminary data.</text>
</comment>
<evidence type="ECO:0000313" key="2">
    <source>
        <dbReference type="Proteomes" id="UP001574673"/>
    </source>
</evidence>
<gene>
    <name evidence="1" type="ORF">ABCS64_10535</name>
</gene>
<organism evidence="1 2">
    <name type="scientific">Dentiradicibacter hellwigii</name>
    <dbReference type="NCBI Taxonomy" id="3149053"/>
    <lineage>
        <taxon>Bacteria</taxon>
        <taxon>Pseudomonadati</taxon>
        <taxon>Pseudomonadota</taxon>
        <taxon>Betaproteobacteria</taxon>
        <taxon>Rhodocyclales</taxon>
        <taxon>Rhodocyclaceae</taxon>
        <taxon>Dentiradicibacter</taxon>
    </lineage>
</organism>
<dbReference type="RefSeq" id="WP_418891786.1">
    <property type="nucleotide sequence ID" value="NZ_JBEUWX010000002.1"/>
</dbReference>
<accession>A0ABV4UGJ2</accession>
<name>A0ABV4UGJ2_9RHOO</name>
<sequence>MNEKRIGQKSRRANHNVKRLVPDGDVKSITLKTGQFYARCLAAEPSRYLGSPVQRATIRSAGP</sequence>
<keyword evidence="2" id="KW-1185">Reference proteome</keyword>
<dbReference type="Proteomes" id="UP001574673">
    <property type="component" value="Unassembled WGS sequence"/>
</dbReference>
<reference evidence="2" key="1">
    <citation type="submission" date="2024-06" db="EMBL/GenBank/DDBJ databases">
        <title>Radixoralia hellwigii gen. nov., sp nov., isolated from a root canal in the human oral cavity.</title>
        <authorList>
            <person name="Bartsch S."/>
            <person name="Wittmer A."/>
            <person name="Schulz A.-K."/>
            <person name="Neumann-Schaal M."/>
            <person name="Wolf J."/>
            <person name="Gronow S."/>
            <person name="Tennert C."/>
            <person name="Haecker G."/>
            <person name="Cieplik F."/>
            <person name="Al-Ahmad A."/>
        </authorList>
    </citation>
    <scope>NUCLEOTIDE SEQUENCE [LARGE SCALE GENOMIC DNA]</scope>
    <source>
        <strain evidence="2">Wk13</strain>
    </source>
</reference>
<protein>
    <submittedName>
        <fullName evidence="1">Uncharacterized protein</fullName>
    </submittedName>
</protein>
<proteinExistence type="predicted"/>
<dbReference type="EMBL" id="JBEUWX010000002">
    <property type="protein sequence ID" value="MFA9950749.1"/>
    <property type="molecule type" value="Genomic_DNA"/>
</dbReference>
<evidence type="ECO:0000313" key="1">
    <source>
        <dbReference type="EMBL" id="MFA9950749.1"/>
    </source>
</evidence>